<accession>A0ABZ1IGC9</accession>
<evidence type="ECO:0000313" key="4">
    <source>
        <dbReference type="EMBL" id="WSE33526.1"/>
    </source>
</evidence>
<sequence length="283" mass="29559">MAERPVLVLAATGGQGRAVTAALLDRGAEVRALVRDPAGAGAQALSRRGVNVVPGFLDDADSLTRAMRGVAGVFALTTPFESGTDAEVAQGRAILAAVRAADVPHLVFSSVAGAARPTGVPHFDSKAIVESEVRASGVPYTILGPTYFFDNALGGQDRILAGSLDLPLPSDRPLQQLARADHGAFAAEVLLHAGKYAGRRIELAGDAPTPAEMSRSLSDAVGLEVRHTRYPVESIGNPDMHAMWEFLNGPGYQVDIPALHAAHPEIAWTSFGAWARQVFAAGS</sequence>
<evidence type="ECO:0000256" key="1">
    <source>
        <dbReference type="ARBA" id="ARBA00006328"/>
    </source>
</evidence>
<dbReference type="EMBL" id="CP142149">
    <property type="protein sequence ID" value="WSE33526.1"/>
    <property type="molecule type" value="Genomic_DNA"/>
</dbReference>
<dbReference type="SUPFAM" id="SSF51735">
    <property type="entry name" value="NAD(P)-binding Rossmann-fold domains"/>
    <property type="match status" value="1"/>
</dbReference>
<dbReference type="Proteomes" id="UP001330812">
    <property type="component" value="Chromosome"/>
</dbReference>
<keyword evidence="5" id="KW-1185">Reference proteome</keyword>
<dbReference type="InterPro" id="IPR051164">
    <property type="entry name" value="NmrA-like_oxidored"/>
</dbReference>
<organism evidence="4 5">
    <name type="scientific">Amycolatopsis rhabdoformis</name>
    <dbReference type="NCBI Taxonomy" id="1448059"/>
    <lineage>
        <taxon>Bacteria</taxon>
        <taxon>Bacillati</taxon>
        <taxon>Actinomycetota</taxon>
        <taxon>Actinomycetes</taxon>
        <taxon>Pseudonocardiales</taxon>
        <taxon>Pseudonocardiaceae</taxon>
        <taxon>Amycolatopsis</taxon>
    </lineage>
</organism>
<dbReference type="CDD" id="cd05251">
    <property type="entry name" value="NmrA_like_SDR_a"/>
    <property type="match status" value="1"/>
</dbReference>
<dbReference type="Gene3D" id="3.40.50.720">
    <property type="entry name" value="NAD(P)-binding Rossmann-like Domain"/>
    <property type="match status" value="1"/>
</dbReference>
<dbReference type="PANTHER" id="PTHR42748">
    <property type="entry name" value="NITROGEN METABOLITE REPRESSION PROTEIN NMRA FAMILY MEMBER"/>
    <property type="match status" value="1"/>
</dbReference>
<keyword evidence="2" id="KW-0521">NADP</keyword>
<dbReference type="InterPro" id="IPR008030">
    <property type="entry name" value="NmrA-like"/>
</dbReference>
<gene>
    <name evidence="4" type="ORF">VSH64_15665</name>
</gene>
<name>A0ABZ1IGC9_9PSEU</name>
<feature type="domain" description="NmrA-like" evidence="3">
    <location>
        <begin position="6"/>
        <end position="237"/>
    </location>
</feature>
<proteinExistence type="inferred from homology"/>
<dbReference type="InterPro" id="IPR036291">
    <property type="entry name" value="NAD(P)-bd_dom_sf"/>
</dbReference>
<dbReference type="Pfam" id="PF05368">
    <property type="entry name" value="NmrA"/>
    <property type="match status" value="1"/>
</dbReference>
<evidence type="ECO:0000259" key="3">
    <source>
        <dbReference type="Pfam" id="PF05368"/>
    </source>
</evidence>
<reference evidence="4 5" key="1">
    <citation type="journal article" date="2015" name="Int. J. Syst. Evol. Microbiol.">
        <title>Amycolatopsis rhabdoformis sp. nov., an actinomycete isolated from a tropical forest soil.</title>
        <authorList>
            <person name="Souza W.R."/>
            <person name="Silva R.E."/>
            <person name="Goodfellow M."/>
            <person name="Busarakam K."/>
            <person name="Figueiro F.S."/>
            <person name="Ferreira D."/>
            <person name="Rodrigues-Filho E."/>
            <person name="Moraes L.A.B."/>
            <person name="Zucchi T.D."/>
        </authorList>
    </citation>
    <scope>NUCLEOTIDE SEQUENCE [LARGE SCALE GENOMIC DNA]</scope>
    <source>
        <strain evidence="4 5">NCIMB 14900</strain>
    </source>
</reference>
<evidence type="ECO:0000256" key="2">
    <source>
        <dbReference type="ARBA" id="ARBA00022857"/>
    </source>
</evidence>
<dbReference type="RefSeq" id="WP_326836324.1">
    <property type="nucleotide sequence ID" value="NZ_CP142149.1"/>
</dbReference>
<evidence type="ECO:0000313" key="5">
    <source>
        <dbReference type="Proteomes" id="UP001330812"/>
    </source>
</evidence>
<protein>
    <submittedName>
        <fullName evidence="4">NmrA/HSCARG family protein</fullName>
    </submittedName>
</protein>
<comment type="similarity">
    <text evidence="1">Belongs to the NmrA-type oxidoreductase family.</text>
</comment>
<dbReference type="PANTHER" id="PTHR42748:SF7">
    <property type="entry name" value="NMRA LIKE REDOX SENSOR 1-RELATED"/>
    <property type="match status" value="1"/>
</dbReference>